<keyword evidence="3" id="KW-1185">Reference proteome</keyword>
<dbReference type="EMBL" id="BJOV01000002">
    <property type="protein sequence ID" value="GEE00175.1"/>
    <property type="molecule type" value="Genomic_DNA"/>
</dbReference>
<dbReference type="RefSeq" id="WP_161894104.1">
    <property type="nucleotide sequence ID" value="NZ_BJOV01000002.1"/>
</dbReference>
<organism evidence="2 3">
    <name type="scientific">Gordonia spumicola</name>
    <dbReference type="NCBI Taxonomy" id="589161"/>
    <lineage>
        <taxon>Bacteria</taxon>
        <taxon>Bacillati</taxon>
        <taxon>Actinomycetota</taxon>
        <taxon>Actinomycetes</taxon>
        <taxon>Mycobacteriales</taxon>
        <taxon>Gordoniaceae</taxon>
        <taxon>Gordonia</taxon>
    </lineage>
</organism>
<comment type="caution">
    <text evidence="2">The sequence shown here is derived from an EMBL/GenBank/DDBJ whole genome shotgun (WGS) entry which is preliminary data.</text>
</comment>
<accession>A0A7I9V417</accession>
<dbReference type="OrthoDB" id="4410004at2"/>
<name>A0A7I9V417_9ACTN</name>
<gene>
    <name evidence="2" type="ORF">nbrc107696_06210</name>
</gene>
<reference evidence="3" key="1">
    <citation type="submission" date="2019-06" db="EMBL/GenBank/DDBJ databases">
        <title>Gordonia isolated from sludge of a wastewater treatment plant.</title>
        <authorList>
            <person name="Tamura T."/>
            <person name="Aoyama K."/>
            <person name="Kang Y."/>
            <person name="Saito S."/>
            <person name="Akiyama N."/>
            <person name="Yazawa K."/>
            <person name="Gonoi T."/>
            <person name="Mikami Y."/>
        </authorList>
    </citation>
    <scope>NUCLEOTIDE SEQUENCE [LARGE SCALE GENOMIC DNA]</scope>
    <source>
        <strain evidence="3">NBRC 107696</strain>
    </source>
</reference>
<sequence>MSLLDQCNAIREATEAEDRRVEAMRETPPGTFVFDGQQRLQHLLLDVVSIHAEDNENDTGSIELTLAFDHPVAQWMNDDRGRMSRGEGENFHVDVEHNGVRLSGRYDSKTVKKDAKGQRLLVVTFLTDYENLKWVDCWSNPFLPAIFQFPRIFLLAGPAIWTLKTALFLNLLRIYSSIWQIPDDPMNPMTWLDGLDMSNWDIVIKPTTLLQDLADGTTWALFMSRWGKWHDIASPIMSDAEMSVVTRRYRAGDPEPWPGADIKDGALVVDIVDKSGHREGAANGGTIFDGMTRTIRESIGDMFEDIEVELTGEPQWPSQFYSTMFETPKGFPFAHFPADYPTETEFTTSPSKGIIINCGGQSAPGVNEAISAGVQALGDLVTSNLNVGGYGIGPQGGAIDAVLKPFYTDTVLAWISVKLPHRIAQQGSSHYLEYHVDLPGKAYTLSSLMAVRSGVKATERQRHGKVTSVGGPYVVGWKGSGHFYKGDRGSFEIAGDESGEIHVERCSKTTFNWAADHFAQWEAEFGAPADRDPIETIIKMISDTASAASMLGVW</sequence>
<evidence type="ECO:0000259" key="1">
    <source>
        <dbReference type="Pfam" id="PF14594"/>
    </source>
</evidence>
<proteinExistence type="predicted"/>
<evidence type="ECO:0000313" key="3">
    <source>
        <dbReference type="Proteomes" id="UP000444960"/>
    </source>
</evidence>
<dbReference type="Pfam" id="PF14594">
    <property type="entry name" value="Sipho_Gp37"/>
    <property type="match status" value="1"/>
</dbReference>
<dbReference type="InterPro" id="IPR029432">
    <property type="entry name" value="Gp28/Gp37-like_dom"/>
</dbReference>
<dbReference type="Proteomes" id="UP000444960">
    <property type="component" value="Unassembled WGS sequence"/>
</dbReference>
<dbReference type="AlphaFoldDB" id="A0A7I9V417"/>
<evidence type="ECO:0000313" key="2">
    <source>
        <dbReference type="EMBL" id="GEE00175.1"/>
    </source>
</evidence>
<feature type="domain" description="Gp28/Gp37-like" evidence="1">
    <location>
        <begin position="33"/>
        <end position="526"/>
    </location>
</feature>
<protein>
    <recommendedName>
        <fullName evidence="1">Gp28/Gp37-like domain-containing protein</fullName>
    </recommendedName>
</protein>